<evidence type="ECO:0000256" key="2">
    <source>
        <dbReference type="ARBA" id="ARBA00022617"/>
    </source>
</evidence>
<evidence type="ECO:0000256" key="1">
    <source>
        <dbReference type="ARBA" id="ARBA00022448"/>
    </source>
</evidence>
<keyword evidence="3 6" id="KW-0479">Metal-binding</keyword>
<keyword evidence="8" id="KW-0732">Signal</keyword>
<sequence length="149" mass="15066">MSKRAVFVGTALAVLIAATATWAAMDPIATRKAVMKNNGAAMGALAAMAKGEAEFDARVANLAVRTLYNGSADIPGLFPPGTETGGDTEALPAIWSDAAGFAAKAEAMNAAAAKLIANPIEDLAGVQAALGALGQTCQGCHETYRMKKG</sequence>
<dbReference type="GO" id="GO:0022900">
    <property type="term" value="P:electron transport chain"/>
    <property type="evidence" value="ECO:0007669"/>
    <property type="project" value="InterPro"/>
</dbReference>
<dbReference type="RefSeq" id="WP_132807835.1">
    <property type="nucleotide sequence ID" value="NZ_SMAK01000016.1"/>
</dbReference>
<dbReference type="GO" id="GO:0005506">
    <property type="term" value="F:iron ion binding"/>
    <property type="evidence" value="ECO:0007669"/>
    <property type="project" value="InterPro"/>
</dbReference>
<keyword evidence="5 6" id="KW-0408">Iron</keyword>
<dbReference type="PRINTS" id="PR00608">
    <property type="entry name" value="CYTCHROMECII"/>
</dbReference>
<evidence type="ECO:0000256" key="8">
    <source>
        <dbReference type="SAM" id="SignalP"/>
    </source>
</evidence>
<comment type="PTM">
    <text evidence="7">Binds 1 heme group per subunit.</text>
</comment>
<keyword evidence="4" id="KW-0249">Electron transport</keyword>
<dbReference type="SUPFAM" id="SSF47175">
    <property type="entry name" value="Cytochromes"/>
    <property type="match status" value="1"/>
</dbReference>
<dbReference type="PROSITE" id="PS51009">
    <property type="entry name" value="CYTCII"/>
    <property type="match status" value="1"/>
</dbReference>
<dbReference type="OrthoDB" id="9811729at2"/>
<dbReference type="EMBL" id="SMAK01000016">
    <property type="protein sequence ID" value="TCT04128.1"/>
    <property type="molecule type" value="Genomic_DNA"/>
</dbReference>
<dbReference type="GO" id="GO:0042597">
    <property type="term" value="C:periplasmic space"/>
    <property type="evidence" value="ECO:0007669"/>
    <property type="project" value="InterPro"/>
</dbReference>
<comment type="caution">
    <text evidence="9">The sequence shown here is derived from an EMBL/GenBank/DDBJ whole genome shotgun (WGS) entry which is preliminary data.</text>
</comment>
<dbReference type="GO" id="GO:0020037">
    <property type="term" value="F:heme binding"/>
    <property type="evidence" value="ECO:0007669"/>
    <property type="project" value="InterPro"/>
</dbReference>
<dbReference type="AlphaFoldDB" id="A0A4V2UXM9"/>
<dbReference type="PIRSF" id="PIRSF000027">
    <property type="entry name" value="Cytc_c_prime"/>
    <property type="match status" value="1"/>
</dbReference>
<dbReference type="GO" id="GO:0009055">
    <property type="term" value="F:electron transfer activity"/>
    <property type="evidence" value="ECO:0007669"/>
    <property type="project" value="InterPro"/>
</dbReference>
<dbReference type="InterPro" id="IPR010980">
    <property type="entry name" value="Cyt_c/b562"/>
</dbReference>
<evidence type="ECO:0000256" key="4">
    <source>
        <dbReference type="ARBA" id="ARBA00022982"/>
    </source>
</evidence>
<organism evidence="9 10">
    <name type="scientific">Tepidamorphus gemmatus</name>
    <dbReference type="NCBI Taxonomy" id="747076"/>
    <lineage>
        <taxon>Bacteria</taxon>
        <taxon>Pseudomonadati</taxon>
        <taxon>Pseudomonadota</taxon>
        <taxon>Alphaproteobacteria</taxon>
        <taxon>Hyphomicrobiales</taxon>
        <taxon>Tepidamorphaceae</taxon>
        <taxon>Tepidamorphus</taxon>
    </lineage>
</organism>
<feature type="chain" id="PRO_5020629126" evidence="8">
    <location>
        <begin position="24"/>
        <end position="149"/>
    </location>
</feature>
<dbReference type="Proteomes" id="UP000295678">
    <property type="component" value="Unassembled WGS sequence"/>
</dbReference>
<proteinExistence type="predicted"/>
<accession>A0A4V2UXM9</accession>
<keyword evidence="1" id="KW-0813">Transport</keyword>
<evidence type="ECO:0000256" key="5">
    <source>
        <dbReference type="ARBA" id="ARBA00023004"/>
    </source>
</evidence>
<feature type="binding site" description="axial binding residue" evidence="6">
    <location>
        <position position="141"/>
    </location>
    <ligand>
        <name>heme c</name>
        <dbReference type="ChEBI" id="CHEBI:61717"/>
    </ligand>
    <ligandPart>
        <name>Fe</name>
        <dbReference type="ChEBI" id="CHEBI:18248"/>
    </ligandPart>
</feature>
<protein>
    <submittedName>
        <fullName evidence="9">Cytochrome c556</fullName>
    </submittedName>
</protein>
<dbReference type="InterPro" id="IPR002321">
    <property type="entry name" value="Cyt_c_II"/>
</dbReference>
<dbReference type="InterPro" id="IPR012127">
    <property type="entry name" value="Cyt_c_prime"/>
</dbReference>
<name>A0A4V2UXM9_9HYPH</name>
<dbReference type="InterPro" id="IPR015984">
    <property type="entry name" value="Cyt_c_prime_subgr"/>
</dbReference>
<evidence type="ECO:0000313" key="10">
    <source>
        <dbReference type="Proteomes" id="UP000295678"/>
    </source>
</evidence>
<evidence type="ECO:0000256" key="3">
    <source>
        <dbReference type="ARBA" id="ARBA00022723"/>
    </source>
</evidence>
<gene>
    <name evidence="9" type="ORF">EDC22_1164</name>
</gene>
<feature type="binding site" description="covalent" evidence="7">
    <location>
        <position position="140"/>
    </location>
    <ligand>
        <name>heme c</name>
        <dbReference type="ChEBI" id="CHEBI:61717"/>
    </ligand>
</feature>
<feature type="signal peptide" evidence="8">
    <location>
        <begin position="1"/>
        <end position="23"/>
    </location>
</feature>
<dbReference type="Gene3D" id="1.20.120.10">
    <property type="entry name" value="Cytochrome c/b562"/>
    <property type="match status" value="1"/>
</dbReference>
<feature type="binding site" description="covalent" evidence="7">
    <location>
        <position position="137"/>
    </location>
    <ligand>
        <name>heme c</name>
        <dbReference type="ChEBI" id="CHEBI:61717"/>
    </ligand>
</feature>
<reference evidence="9 10" key="1">
    <citation type="submission" date="2019-03" db="EMBL/GenBank/DDBJ databases">
        <title>Genomic Encyclopedia of Type Strains, Phase IV (KMG-IV): sequencing the most valuable type-strain genomes for metagenomic binning, comparative biology and taxonomic classification.</title>
        <authorList>
            <person name="Goeker M."/>
        </authorList>
    </citation>
    <scope>NUCLEOTIDE SEQUENCE [LARGE SCALE GENOMIC DNA]</scope>
    <source>
        <strain evidence="9 10">DSM 19345</strain>
    </source>
</reference>
<evidence type="ECO:0000313" key="9">
    <source>
        <dbReference type="EMBL" id="TCT04128.1"/>
    </source>
</evidence>
<keyword evidence="2 7" id="KW-0349">Heme</keyword>
<dbReference type="Pfam" id="PF01322">
    <property type="entry name" value="Cytochrom_C_2"/>
    <property type="match status" value="1"/>
</dbReference>
<keyword evidence="10" id="KW-1185">Reference proteome</keyword>
<evidence type="ECO:0000256" key="7">
    <source>
        <dbReference type="PIRSR" id="PIRSR000027-2"/>
    </source>
</evidence>
<evidence type="ECO:0000256" key="6">
    <source>
        <dbReference type="PIRSR" id="PIRSR000027-1"/>
    </source>
</evidence>